<evidence type="ECO:0000256" key="12">
    <source>
        <dbReference type="ARBA" id="ARBA00048988"/>
    </source>
</evidence>
<dbReference type="EC" id="3.1.-.-" evidence="13"/>
<feature type="binding site" evidence="14">
    <location>
        <begin position="23"/>
        <end position="30"/>
    </location>
    <ligand>
        <name>ATP</name>
        <dbReference type="ChEBI" id="CHEBI:30616"/>
    </ligand>
</feature>
<comment type="caution">
    <text evidence="17">The sequence shown here is derived from an EMBL/GenBank/DDBJ whole genome shotgun (WGS) entry which is preliminary data.</text>
</comment>
<protein>
    <recommendedName>
        <fullName evidence="13">ATP-dependent helicase/nuclease subunit A</fullName>
        <ecNumber evidence="13">3.1.-.-</ecNumber>
        <ecNumber evidence="13">5.6.2.4</ecNumber>
    </recommendedName>
    <alternativeName>
        <fullName evidence="13">ATP-dependent helicase/nuclease AddA</fullName>
    </alternativeName>
    <alternativeName>
        <fullName evidence="13">DNA 3'-5' helicase AddA</fullName>
    </alternativeName>
</protein>
<comment type="subunit">
    <text evidence="13">Heterodimer of AddA and AddB/RexB.</text>
</comment>
<keyword evidence="2 13" id="KW-0547">Nucleotide-binding</keyword>
<dbReference type="SUPFAM" id="SSF52540">
    <property type="entry name" value="P-loop containing nucleoside triphosphate hydrolases"/>
    <property type="match status" value="1"/>
</dbReference>
<dbReference type="GO" id="GO:0016787">
    <property type="term" value="F:hydrolase activity"/>
    <property type="evidence" value="ECO:0007669"/>
    <property type="project" value="UniProtKB-KW"/>
</dbReference>
<dbReference type="GO" id="GO:0003678">
    <property type="term" value="F:DNA helicase activity"/>
    <property type="evidence" value="ECO:0007669"/>
    <property type="project" value="UniProtKB-EC"/>
</dbReference>
<dbReference type="SUPFAM" id="SSF52980">
    <property type="entry name" value="Restriction endonuclease-like"/>
    <property type="match status" value="1"/>
</dbReference>
<dbReference type="HAMAP" id="MF_01451">
    <property type="entry name" value="AddA"/>
    <property type="match status" value="1"/>
</dbReference>
<dbReference type="InterPro" id="IPR014152">
    <property type="entry name" value="AddA"/>
</dbReference>
<keyword evidence="6 13" id="KW-0269">Exonuclease</keyword>
<evidence type="ECO:0000256" key="4">
    <source>
        <dbReference type="ARBA" id="ARBA00022801"/>
    </source>
</evidence>
<dbReference type="Pfam" id="PF12705">
    <property type="entry name" value="PDDEXK_1"/>
    <property type="match status" value="1"/>
</dbReference>
<dbReference type="Gene3D" id="3.90.320.10">
    <property type="match status" value="1"/>
</dbReference>
<dbReference type="PROSITE" id="PS51217">
    <property type="entry name" value="UVRD_HELICASE_CTER"/>
    <property type="match status" value="1"/>
</dbReference>
<evidence type="ECO:0000259" key="16">
    <source>
        <dbReference type="PROSITE" id="PS51217"/>
    </source>
</evidence>
<name>A0ABW4E970_9LACO</name>
<evidence type="ECO:0000256" key="9">
    <source>
        <dbReference type="ARBA" id="ARBA00023204"/>
    </source>
</evidence>
<evidence type="ECO:0000256" key="13">
    <source>
        <dbReference type="HAMAP-Rule" id="MF_01451"/>
    </source>
</evidence>
<evidence type="ECO:0000256" key="14">
    <source>
        <dbReference type="PROSITE-ProRule" id="PRU00560"/>
    </source>
</evidence>
<evidence type="ECO:0000256" key="1">
    <source>
        <dbReference type="ARBA" id="ARBA00022722"/>
    </source>
</evidence>
<keyword evidence="10 13" id="KW-0413">Isomerase</keyword>
<comment type="cofactor">
    <cofactor evidence="13">
        <name>Mg(2+)</name>
        <dbReference type="ChEBI" id="CHEBI:18420"/>
    </cofactor>
</comment>
<evidence type="ECO:0000256" key="11">
    <source>
        <dbReference type="ARBA" id="ARBA00034617"/>
    </source>
</evidence>
<dbReference type="Pfam" id="PF13361">
    <property type="entry name" value="UvrD_C"/>
    <property type="match status" value="2"/>
</dbReference>
<dbReference type="InterPro" id="IPR027417">
    <property type="entry name" value="P-loop_NTPase"/>
</dbReference>
<evidence type="ECO:0000256" key="6">
    <source>
        <dbReference type="ARBA" id="ARBA00022839"/>
    </source>
</evidence>
<organism evidence="17 18">
    <name type="scientific">Lacticaseibacillus baoqingensis</name>
    <dbReference type="NCBI Taxonomy" id="2486013"/>
    <lineage>
        <taxon>Bacteria</taxon>
        <taxon>Bacillati</taxon>
        <taxon>Bacillota</taxon>
        <taxon>Bacilli</taxon>
        <taxon>Lactobacillales</taxon>
        <taxon>Lactobacillaceae</taxon>
        <taxon>Lacticaseibacillus</taxon>
    </lineage>
</organism>
<sequence length="1215" mass="133456">MTDYTPSQQQAIHDHGHDVLVSASAGSGKTTVLVERILAELRAGAELSQLLIVTFTTAATAEMKLKIQKKLKAAVAETPLADPIRQHLVKQVAIANAAPIMTLDAFCLQVVQQYYYAIALDPGFRLLSDEVERTMLAESVWGDLRETLYASDEAKAFIALTDNFAHGQDDQGLQETVFALTGFANTTTDPTRWLAQLAAPYAPAAFGKYFATQLWPDLQTSLADIAAQLDRLAQSLDPNDKGLAAVQAALMTTQQQIGAAAKLQTPDYADAYAAIHAVAWPTWPRTKVADDEAKAVKADAKAQRDAQKARFNDAVGELMQILPADLTRALTHAYPLMQTLGQVCQEFLLAFAAEKQRRQLQDFSDIAHNALKILHTLDPQTGKPIAENFQASFTELMIDEYQDINPLQEALLDAISRPGAGNRFMVGDVKQSIYGFRLADPRLFLAKYQRFGAKDSPGERIVLAENFRSSRNVLDFTNFVFSQLMDQAVGEMAYDHDAELKRATFQAPADWAPTTEFLLAVQPTVDPDADELSQAAMDKATAQAELVIAKIKTLINDPQAIIYDGQDADGHWQSHHIGYGDITLLVRSRSQNITIQSAFAKANIPIVVADAQNYFKTTELMTMMSLLRLIDNPRQEIALAAVLRSPLVGMSADALALIRLAAPQASFDDAWLAFLAQPSATPLGQATYAKAQVFNTQLATLRAFAREHELVALIWKIYDMFGYLDFVGGLPGGAQRQANLRALATRAAAYENGGFKGLFAFIHFIELMQKQAKDLAMPVSLQPDADAVSLRTIHGSKGLEFPVVFLMAADKQFNLQDLKARQILTPELAGIQWVDPQTQERYALPQYQLAKLSKKKQLLAEEMRLLYVALTRAQQRLFIVASVKDETSFTEDSPAAAAVHQVLPANLRAAAHSYLDWFKLALARHPQVGGQSAIQTYGAKVAFTTTVEAPVSPVALAPAQAVQPPLDLDLSAWLDWDYPYQAETQTTGFQSVTEIKRARSEDPDNTELVRSNRQLLGNRYVSDFAKPQFLATTKTVAATAVGTATHLLLQRLDLHQDPQISVPATLKALVAAGQIDDAVAKRIDQAAVLRFFTEPLGQLLLAQADAVQREVAFSLLLPATQVFTQLAKDQRVTHADDVLVHGIIDGFVTTDEGVILFDYKTDHVTDVQALVTKYEIQLQLYAQALAHLQAKPVLRRELILLETGQVKTIAKGPQE</sequence>
<keyword evidence="3 13" id="KW-0227">DNA damage</keyword>
<evidence type="ECO:0000256" key="3">
    <source>
        <dbReference type="ARBA" id="ARBA00022763"/>
    </source>
</evidence>
<dbReference type="EMBL" id="JBHTON010000035">
    <property type="protein sequence ID" value="MFD1485668.1"/>
    <property type="molecule type" value="Genomic_DNA"/>
</dbReference>
<keyword evidence="8 13" id="KW-0238">DNA-binding</keyword>
<evidence type="ECO:0000256" key="2">
    <source>
        <dbReference type="ARBA" id="ARBA00022741"/>
    </source>
</evidence>
<evidence type="ECO:0000256" key="8">
    <source>
        <dbReference type="ARBA" id="ARBA00023125"/>
    </source>
</evidence>
<keyword evidence="1 13" id="KW-0540">Nuclease</keyword>
<gene>
    <name evidence="13 17" type="primary">addA</name>
    <name evidence="17" type="ORF">ACFQ5J_10540</name>
</gene>
<keyword evidence="18" id="KW-1185">Reference proteome</keyword>
<dbReference type="InterPro" id="IPR011604">
    <property type="entry name" value="PDDEXK-like_dom_sf"/>
</dbReference>
<dbReference type="PANTHER" id="PTHR11070:SF48">
    <property type="entry name" value="ATP-DEPENDENT HELICASE_NUCLEASE SUBUNIT A"/>
    <property type="match status" value="1"/>
</dbReference>
<accession>A0ABW4E970</accession>
<feature type="domain" description="UvrD-like helicase C-terminal" evidence="16">
    <location>
        <begin position="501"/>
        <end position="798"/>
    </location>
</feature>
<dbReference type="Gene3D" id="3.40.50.300">
    <property type="entry name" value="P-loop containing nucleotide triphosphate hydrolases"/>
    <property type="match status" value="4"/>
</dbReference>
<comment type="similarity">
    <text evidence="13">Belongs to the helicase family. AddA subfamily.</text>
</comment>
<dbReference type="RefSeq" id="WP_125749305.1">
    <property type="nucleotide sequence ID" value="NZ_JBHTON010000035.1"/>
</dbReference>
<dbReference type="NCBIfam" id="TIGR02785">
    <property type="entry name" value="addA_Gpos"/>
    <property type="match status" value="1"/>
</dbReference>
<feature type="domain" description="UvrD-like helicase ATP-binding" evidence="15">
    <location>
        <begin position="2"/>
        <end position="470"/>
    </location>
</feature>
<keyword evidence="5 13" id="KW-0347">Helicase</keyword>
<keyword evidence="7 13" id="KW-0067">ATP-binding</keyword>
<dbReference type="InterPro" id="IPR014017">
    <property type="entry name" value="DNA_helicase_UvrD-like_C"/>
</dbReference>
<comment type="function">
    <text evidence="13">The heterodimer acts as both an ATP-dependent DNA helicase and an ATP-dependent, dual-direction single-stranded exonuclease. Recognizes the chi site generating a DNA molecule suitable for the initiation of homologous recombination. The AddA nuclease domain is required for chi fragment generation; this subunit has the helicase and 3' -&gt; 5' nuclease activities.</text>
</comment>
<comment type="catalytic activity">
    <reaction evidence="12 13">
        <text>ATP + H2O = ADP + phosphate + H(+)</text>
        <dbReference type="Rhea" id="RHEA:13065"/>
        <dbReference type="ChEBI" id="CHEBI:15377"/>
        <dbReference type="ChEBI" id="CHEBI:15378"/>
        <dbReference type="ChEBI" id="CHEBI:30616"/>
        <dbReference type="ChEBI" id="CHEBI:43474"/>
        <dbReference type="ChEBI" id="CHEBI:456216"/>
        <dbReference type="EC" id="5.6.2.4"/>
    </reaction>
</comment>
<dbReference type="InterPro" id="IPR038726">
    <property type="entry name" value="PDDEXK_AddAB-type"/>
</dbReference>
<dbReference type="CDD" id="cd17932">
    <property type="entry name" value="DEXQc_UvrD"/>
    <property type="match status" value="1"/>
</dbReference>
<dbReference type="InterPro" id="IPR014016">
    <property type="entry name" value="UvrD-like_ATP-bd"/>
</dbReference>
<keyword evidence="9 13" id="KW-0234">DNA repair</keyword>
<comment type="catalytic activity">
    <reaction evidence="11 13">
        <text>Couples ATP hydrolysis with the unwinding of duplex DNA by translocating in the 3'-5' direction.</text>
        <dbReference type="EC" id="5.6.2.4"/>
    </reaction>
</comment>
<evidence type="ECO:0000313" key="17">
    <source>
        <dbReference type="EMBL" id="MFD1485668.1"/>
    </source>
</evidence>
<evidence type="ECO:0000259" key="15">
    <source>
        <dbReference type="PROSITE" id="PS51198"/>
    </source>
</evidence>
<dbReference type="InterPro" id="IPR000212">
    <property type="entry name" value="DNA_helicase_UvrD/REP"/>
</dbReference>
<dbReference type="Pfam" id="PF00580">
    <property type="entry name" value="UvrD-helicase"/>
    <property type="match status" value="1"/>
</dbReference>
<evidence type="ECO:0000256" key="7">
    <source>
        <dbReference type="ARBA" id="ARBA00022840"/>
    </source>
</evidence>
<dbReference type="InterPro" id="IPR011335">
    <property type="entry name" value="Restrct_endonuc-II-like"/>
</dbReference>
<proteinExistence type="inferred from homology"/>
<dbReference type="Proteomes" id="UP001597252">
    <property type="component" value="Unassembled WGS sequence"/>
</dbReference>
<evidence type="ECO:0000313" key="18">
    <source>
        <dbReference type="Proteomes" id="UP001597252"/>
    </source>
</evidence>
<dbReference type="PROSITE" id="PS51198">
    <property type="entry name" value="UVRD_HELICASE_ATP_BIND"/>
    <property type="match status" value="1"/>
</dbReference>
<evidence type="ECO:0000256" key="5">
    <source>
        <dbReference type="ARBA" id="ARBA00022806"/>
    </source>
</evidence>
<dbReference type="EC" id="5.6.2.4" evidence="13"/>
<dbReference type="PANTHER" id="PTHR11070">
    <property type="entry name" value="UVRD / RECB / PCRA DNA HELICASE FAMILY MEMBER"/>
    <property type="match status" value="1"/>
</dbReference>
<keyword evidence="4 13" id="KW-0378">Hydrolase</keyword>
<reference evidence="18" key="1">
    <citation type="journal article" date="2019" name="Int. J. Syst. Evol. Microbiol.">
        <title>The Global Catalogue of Microorganisms (GCM) 10K type strain sequencing project: providing services to taxonomists for standard genome sequencing and annotation.</title>
        <authorList>
            <consortium name="The Broad Institute Genomics Platform"/>
            <consortium name="The Broad Institute Genome Sequencing Center for Infectious Disease"/>
            <person name="Wu L."/>
            <person name="Ma J."/>
        </authorList>
    </citation>
    <scope>NUCLEOTIDE SEQUENCE [LARGE SCALE GENOMIC DNA]</scope>
    <source>
        <strain evidence="18">CCM 8903</strain>
    </source>
</reference>
<evidence type="ECO:0000256" key="10">
    <source>
        <dbReference type="ARBA" id="ARBA00023235"/>
    </source>
</evidence>
<dbReference type="Gene3D" id="1.10.486.10">
    <property type="entry name" value="PCRA, domain 4"/>
    <property type="match status" value="1"/>
</dbReference>